<evidence type="ECO:0000313" key="2">
    <source>
        <dbReference type="Proteomes" id="UP000578697"/>
    </source>
</evidence>
<protein>
    <submittedName>
        <fullName evidence="1">Uncharacterized protein</fullName>
    </submittedName>
</protein>
<proteinExistence type="predicted"/>
<reference evidence="1 2" key="1">
    <citation type="submission" date="2020-08" db="EMBL/GenBank/DDBJ databases">
        <title>Genomic Encyclopedia of Type Strains, Phase IV (KMG-IV): sequencing the most valuable type-strain genomes for metagenomic binning, comparative biology and taxonomic classification.</title>
        <authorList>
            <person name="Goeker M."/>
        </authorList>
    </citation>
    <scope>NUCLEOTIDE SEQUENCE [LARGE SCALE GENOMIC DNA]</scope>
    <source>
        <strain evidence="1 2">DSM 103679</strain>
    </source>
</reference>
<gene>
    <name evidence="1" type="ORF">HNP77_002199</name>
</gene>
<dbReference type="Proteomes" id="UP000578697">
    <property type="component" value="Unassembled WGS sequence"/>
</dbReference>
<dbReference type="EMBL" id="JACHFR010000004">
    <property type="protein sequence ID" value="MBB5219810.1"/>
    <property type="molecule type" value="Genomic_DNA"/>
</dbReference>
<sequence length="104" mass="12054">MGNKYEITLKDINQEIELLLTQHNLLIEPCNNSNNIDDLFSELLAQIEKYKIDIFNYKRQDLPFVEDMNNDNPISYAGKENIEAEENSGLVKACVGFTYRGLYM</sequence>
<organism evidence="1 2">
    <name type="scientific">Treponema rectale</name>
    <dbReference type="NCBI Taxonomy" id="744512"/>
    <lineage>
        <taxon>Bacteria</taxon>
        <taxon>Pseudomonadati</taxon>
        <taxon>Spirochaetota</taxon>
        <taxon>Spirochaetia</taxon>
        <taxon>Spirochaetales</taxon>
        <taxon>Treponemataceae</taxon>
        <taxon>Treponema</taxon>
    </lineage>
</organism>
<name>A0A840SGF3_9SPIR</name>
<dbReference type="RefSeq" id="WP_184653293.1">
    <property type="nucleotide sequence ID" value="NZ_JACHFR010000004.1"/>
</dbReference>
<comment type="caution">
    <text evidence="1">The sequence shown here is derived from an EMBL/GenBank/DDBJ whole genome shotgun (WGS) entry which is preliminary data.</text>
</comment>
<evidence type="ECO:0000313" key="1">
    <source>
        <dbReference type="EMBL" id="MBB5219810.1"/>
    </source>
</evidence>
<accession>A0A840SGF3</accession>
<dbReference type="AlphaFoldDB" id="A0A840SGF3"/>
<keyword evidence="2" id="KW-1185">Reference proteome</keyword>